<sequence>MVVVVFGVVAINLKTYQFLKHSHRIGSGLDCVLDKKKIGYYIIKRRRVSWVGGYHHHHRLRSLTNLIFPSFFYSQNRHRLARNKRPIKICSKLNRNIHSIQQQQQH</sequence>
<reference evidence="1 2" key="1">
    <citation type="journal article" date="2018" name="J. Allergy Clin. Immunol.">
        <title>High-quality assembly of Dermatophagoides pteronyssinus genome and transcriptome reveals a wide range of novel allergens.</title>
        <authorList>
            <person name="Liu X.Y."/>
            <person name="Yang K.Y."/>
            <person name="Wang M.Q."/>
            <person name="Kwok J.S."/>
            <person name="Zeng X."/>
            <person name="Yang Z."/>
            <person name="Xiao X.J."/>
            <person name="Lau C.P."/>
            <person name="Li Y."/>
            <person name="Huang Z.M."/>
            <person name="Ba J.G."/>
            <person name="Yim A.K."/>
            <person name="Ouyang C.Y."/>
            <person name="Ngai S.M."/>
            <person name="Chan T.F."/>
            <person name="Leung E.L."/>
            <person name="Liu L."/>
            <person name="Liu Z.G."/>
            <person name="Tsui S.K."/>
        </authorList>
    </citation>
    <scope>NUCLEOTIDE SEQUENCE [LARGE SCALE GENOMIC DNA]</scope>
    <source>
        <strain evidence="1">Derp</strain>
    </source>
</reference>
<dbReference type="Proteomes" id="UP000887458">
    <property type="component" value="Unassembled WGS sequence"/>
</dbReference>
<accession>A0ABQ8ITM6</accession>
<keyword evidence="2" id="KW-1185">Reference proteome</keyword>
<dbReference type="EMBL" id="NJHN03000120">
    <property type="protein sequence ID" value="KAH9413597.1"/>
    <property type="molecule type" value="Genomic_DNA"/>
</dbReference>
<gene>
    <name evidence="1" type="ORF">DERP_009298</name>
</gene>
<evidence type="ECO:0000313" key="2">
    <source>
        <dbReference type="Proteomes" id="UP000887458"/>
    </source>
</evidence>
<name>A0ABQ8ITM6_DERPT</name>
<protein>
    <submittedName>
        <fullName evidence="1">Uncharacterized protein</fullName>
    </submittedName>
</protein>
<evidence type="ECO:0000313" key="1">
    <source>
        <dbReference type="EMBL" id="KAH9413597.1"/>
    </source>
</evidence>
<proteinExistence type="predicted"/>
<reference evidence="1 2" key="2">
    <citation type="journal article" date="2022" name="Mol. Biol. Evol.">
        <title>Comparative Genomics Reveals Insights into the Divergent Evolution of Astigmatic Mites and Household Pest Adaptations.</title>
        <authorList>
            <person name="Xiong Q."/>
            <person name="Wan A.T."/>
            <person name="Liu X."/>
            <person name="Fung C.S."/>
            <person name="Xiao X."/>
            <person name="Malainual N."/>
            <person name="Hou J."/>
            <person name="Wang L."/>
            <person name="Wang M."/>
            <person name="Yang K.Y."/>
            <person name="Cui Y."/>
            <person name="Leung E.L."/>
            <person name="Nong W."/>
            <person name="Shin S.K."/>
            <person name="Au S.W."/>
            <person name="Jeong K.Y."/>
            <person name="Chew F.T."/>
            <person name="Hui J.H."/>
            <person name="Leung T.F."/>
            <person name="Tungtrongchitr A."/>
            <person name="Zhong N."/>
            <person name="Liu Z."/>
            <person name="Tsui S.K."/>
        </authorList>
    </citation>
    <scope>NUCLEOTIDE SEQUENCE [LARGE SCALE GENOMIC DNA]</scope>
    <source>
        <strain evidence="1">Derp</strain>
    </source>
</reference>
<comment type="caution">
    <text evidence="1">The sequence shown here is derived from an EMBL/GenBank/DDBJ whole genome shotgun (WGS) entry which is preliminary data.</text>
</comment>
<organism evidence="1 2">
    <name type="scientific">Dermatophagoides pteronyssinus</name>
    <name type="common">European house dust mite</name>
    <dbReference type="NCBI Taxonomy" id="6956"/>
    <lineage>
        <taxon>Eukaryota</taxon>
        <taxon>Metazoa</taxon>
        <taxon>Ecdysozoa</taxon>
        <taxon>Arthropoda</taxon>
        <taxon>Chelicerata</taxon>
        <taxon>Arachnida</taxon>
        <taxon>Acari</taxon>
        <taxon>Acariformes</taxon>
        <taxon>Sarcoptiformes</taxon>
        <taxon>Astigmata</taxon>
        <taxon>Psoroptidia</taxon>
        <taxon>Analgoidea</taxon>
        <taxon>Pyroglyphidae</taxon>
        <taxon>Dermatophagoidinae</taxon>
        <taxon>Dermatophagoides</taxon>
    </lineage>
</organism>